<dbReference type="EMBL" id="REGN01009405">
    <property type="protein sequence ID" value="RNA01232.1"/>
    <property type="molecule type" value="Genomic_DNA"/>
</dbReference>
<proteinExistence type="predicted"/>
<evidence type="ECO:0000313" key="2">
    <source>
        <dbReference type="Proteomes" id="UP000276133"/>
    </source>
</evidence>
<evidence type="ECO:0000313" key="1">
    <source>
        <dbReference type="EMBL" id="RNA01232.1"/>
    </source>
</evidence>
<sequence>MIASFLTHIFFCNIDKLSISSKGINLLSISSDGINLLSISSDGIDICQIGISGLVIGIADKDLADIILPYKLRSHRNLLDLVNYDDFKDCSLEDNEQLVN</sequence>
<gene>
    <name evidence="1" type="ORF">BpHYR1_027373</name>
</gene>
<organism evidence="1 2">
    <name type="scientific">Brachionus plicatilis</name>
    <name type="common">Marine rotifer</name>
    <name type="synonym">Brachionus muelleri</name>
    <dbReference type="NCBI Taxonomy" id="10195"/>
    <lineage>
        <taxon>Eukaryota</taxon>
        <taxon>Metazoa</taxon>
        <taxon>Spiralia</taxon>
        <taxon>Gnathifera</taxon>
        <taxon>Rotifera</taxon>
        <taxon>Eurotatoria</taxon>
        <taxon>Monogononta</taxon>
        <taxon>Pseudotrocha</taxon>
        <taxon>Ploima</taxon>
        <taxon>Brachionidae</taxon>
        <taxon>Brachionus</taxon>
    </lineage>
</organism>
<comment type="caution">
    <text evidence="1">The sequence shown here is derived from an EMBL/GenBank/DDBJ whole genome shotgun (WGS) entry which is preliminary data.</text>
</comment>
<protein>
    <submittedName>
        <fullName evidence="1">Uncharacterized protein</fullName>
    </submittedName>
</protein>
<reference evidence="1 2" key="1">
    <citation type="journal article" date="2018" name="Sci. Rep.">
        <title>Genomic signatures of local adaptation to the degree of environmental predictability in rotifers.</title>
        <authorList>
            <person name="Franch-Gras L."/>
            <person name="Hahn C."/>
            <person name="Garcia-Roger E.M."/>
            <person name="Carmona M.J."/>
            <person name="Serra M."/>
            <person name="Gomez A."/>
        </authorList>
    </citation>
    <scope>NUCLEOTIDE SEQUENCE [LARGE SCALE GENOMIC DNA]</scope>
    <source>
        <strain evidence="1">HYR1</strain>
    </source>
</reference>
<name>A0A3M7PQ33_BRAPC</name>
<dbReference type="AlphaFoldDB" id="A0A3M7PQ33"/>
<accession>A0A3M7PQ33</accession>
<dbReference type="Proteomes" id="UP000276133">
    <property type="component" value="Unassembled WGS sequence"/>
</dbReference>
<keyword evidence="2" id="KW-1185">Reference proteome</keyword>